<keyword evidence="1" id="KW-0812">Transmembrane</keyword>
<evidence type="ECO:0000313" key="4">
    <source>
        <dbReference type="Proteomes" id="UP001218231"/>
    </source>
</evidence>
<dbReference type="RefSeq" id="WP_273616948.1">
    <property type="nucleotide sequence ID" value="NZ_CP117417.1"/>
</dbReference>
<reference evidence="3 4" key="1">
    <citation type="submission" date="2023-02" db="EMBL/GenBank/DDBJ databases">
        <title>Genome sequence of Novosphingobium humi KACC 19094.</title>
        <authorList>
            <person name="Kim S."/>
            <person name="Heo J."/>
            <person name="Kwon S.-W."/>
        </authorList>
    </citation>
    <scope>NUCLEOTIDE SEQUENCE [LARGE SCALE GENOMIC DNA]</scope>
    <source>
        <strain evidence="3 4">KACC 19094</strain>
    </source>
</reference>
<feature type="transmembrane region" description="Helical" evidence="1">
    <location>
        <begin position="422"/>
        <end position="441"/>
    </location>
</feature>
<accession>A0ABY7TTG0</accession>
<dbReference type="EMBL" id="CP117417">
    <property type="protein sequence ID" value="WCT76507.1"/>
    <property type="molecule type" value="Genomic_DNA"/>
</dbReference>
<dbReference type="Proteomes" id="UP001218231">
    <property type="component" value="Chromosome"/>
</dbReference>
<name>A0ABY7TTG0_9SPHN</name>
<keyword evidence="1" id="KW-1133">Transmembrane helix</keyword>
<gene>
    <name evidence="3" type="ORF">PQ457_11220</name>
</gene>
<sequence length="453" mass="49797">MSRAINCPSCGGSIEVKAAGYTVSVACRHCGSVLDVANPDVAVIAEYHQSVRQLPLPLGSRGTLFGTQWEVIGFLERQAGDYRWGEYLLFNPYAGYRWLVHSDGQWQFGTMLTDLPRETGRWGEAAWRGEVYRGEDEPVTIITARVIGEFYWRVRAGEMWVARSYERGGASLSREWREGEEVQWTHLVGVPGRLIDAFVRPQGPDLARPEPARPRPDTSQSGQLGFFARLWQEAAERRTSLWHMAMLLLVTVFAALLLLSALTSGADGVRGQGQVAVDGPTARITVGPIHLAAAHQFVTVKVAASDFTNRWVDLDYLLVNRATQATIPASATIEYYAGRDSDGSWAEGSHHTSTRFSQVPAGDYDLLVEAEAKRWNDPSAYNYTPPMPDNPWGIGGVANAAAPEAEVISLGFLVEPGGFPMGLWWLIVALAAAPWAVFYAYRASKTAVYGEDS</sequence>
<dbReference type="InterPro" id="IPR025235">
    <property type="entry name" value="DUF4178"/>
</dbReference>
<dbReference type="Pfam" id="PF13785">
    <property type="entry name" value="DUF4178"/>
    <property type="match status" value="1"/>
</dbReference>
<proteinExistence type="predicted"/>
<feature type="domain" description="DUF4178" evidence="2">
    <location>
        <begin position="58"/>
        <end position="185"/>
    </location>
</feature>
<evidence type="ECO:0000259" key="2">
    <source>
        <dbReference type="Pfam" id="PF13785"/>
    </source>
</evidence>
<keyword evidence="1" id="KW-0472">Membrane</keyword>
<feature type="transmembrane region" description="Helical" evidence="1">
    <location>
        <begin position="241"/>
        <end position="262"/>
    </location>
</feature>
<organism evidence="3 4">
    <name type="scientific">Novosphingobium humi</name>
    <dbReference type="NCBI Taxonomy" id="2282397"/>
    <lineage>
        <taxon>Bacteria</taxon>
        <taxon>Pseudomonadati</taxon>
        <taxon>Pseudomonadota</taxon>
        <taxon>Alphaproteobacteria</taxon>
        <taxon>Sphingomonadales</taxon>
        <taxon>Sphingomonadaceae</taxon>
        <taxon>Novosphingobium</taxon>
    </lineage>
</organism>
<protein>
    <submittedName>
        <fullName evidence="3">DUF4178 domain-containing protein</fullName>
    </submittedName>
</protein>
<evidence type="ECO:0000313" key="3">
    <source>
        <dbReference type="EMBL" id="WCT76507.1"/>
    </source>
</evidence>
<evidence type="ECO:0000256" key="1">
    <source>
        <dbReference type="SAM" id="Phobius"/>
    </source>
</evidence>
<keyword evidence="4" id="KW-1185">Reference proteome</keyword>